<keyword evidence="2" id="KW-1185">Reference proteome</keyword>
<dbReference type="OrthoDB" id="4387771at2759"/>
<sequence>MRHFGNHLEYIAYMPAENRLLHSNLTRATISKVLGTFVQKAQGIKNAATKFRSTVVEGSRIIPSRTKDAEFQLRIDAGHYDANTKRLNVVLQVNSQAKSPALKDWVRKNSTHGKLATASFDTGASDKQAEYARMLGELEEEGKKNLG</sequence>
<evidence type="ECO:0000313" key="1">
    <source>
        <dbReference type="EMBL" id="OJD21760.1"/>
    </source>
</evidence>
<accession>A0A1J9PZM1</accession>
<gene>
    <name evidence="1" type="ORF">ACJ73_06897</name>
</gene>
<comment type="caution">
    <text evidence="1">The sequence shown here is derived from an EMBL/GenBank/DDBJ whole genome shotgun (WGS) entry which is preliminary data.</text>
</comment>
<dbReference type="VEuPathDB" id="FungiDB:ACJ73_06897"/>
<dbReference type="Proteomes" id="UP000242791">
    <property type="component" value="Unassembled WGS sequence"/>
</dbReference>
<organism evidence="1 2">
    <name type="scientific">Blastomyces percursus</name>
    <dbReference type="NCBI Taxonomy" id="1658174"/>
    <lineage>
        <taxon>Eukaryota</taxon>
        <taxon>Fungi</taxon>
        <taxon>Dikarya</taxon>
        <taxon>Ascomycota</taxon>
        <taxon>Pezizomycotina</taxon>
        <taxon>Eurotiomycetes</taxon>
        <taxon>Eurotiomycetidae</taxon>
        <taxon>Onygenales</taxon>
        <taxon>Ajellomycetaceae</taxon>
        <taxon>Blastomyces</taxon>
    </lineage>
</organism>
<protein>
    <submittedName>
        <fullName evidence="1">Uncharacterized protein</fullName>
    </submittedName>
</protein>
<proteinExistence type="predicted"/>
<dbReference type="EMBL" id="LGTZ01001290">
    <property type="protein sequence ID" value="OJD21760.1"/>
    <property type="molecule type" value="Genomic_DNA"/>
</dbReference>
<dbReference type="AlphaFoldDB" id="A0A1J9PZM1"/>
<reference evidence="1 2" key="1">
    <citation type="submission" date="2015-08" db="EMBL/GenBank/DDBJ databases">
        <title>Emmonsia species relationships and genome sequence.</title>
        <authorList>
            <person name="Cuomo C.A."/>
            <person name="Schwartz I.S."/>
            <person name="Kenyon C."/>
            <person name="De Hoog G.S."/>
            <person name="Govender N.P."/>
            <person name="Botha A."/>
            <person name="Moreno L."/>
            <person name="De Vries M."/>
            <person name="Munoz J.F."/>
            <person name="Stielow J.B."/>
        </authorList>
    </citation>
    <scope>NUCLEOTIDE SEQUENCE [LARGE SCALE GENOMIC DNA]</scope>
    <source>
        <strain evidence="1 2">EI222</strain>
    </source>
</reference>
<evidence type="ECO:0000313" key="2">
    <source>
        <dbReference type="Proteomes" id="UP000242791"/>
    </source>
</evidence>
<name>A0A1J9PZM1_9EURO</name>